<protein>
    <recommendedName>
        <fullName evidence="4">DDE Tnp4 domain-containing protein</fullName>
    </recommendedName>
</protein>
<feature type="compositionally biased region" description="Basic and acidic residues" evidence="1">
    <location>
        <begin position="61"/>
        <end position="70"/>
    </location>
</feature>
<comment type="caution">
    <text evidence="2">The sequence shown here is derived from an EMBL/GenBank/DDBJ whole genome shotgun (WGS) entry which is preliminary data.</text>
</comment>
<feature type="region of interest" description="Disordered" evidence="1">
    <location>
        <begin position="35"/>
        <end position="70"/>
    </location>
</feature>
<evidence type="ECO:0008006" key="4">
    <source>
        <dbReference type="Google" id="ProtNLM"/>
    </source>
</evidence>
<dbReference type="Proteomes" id="UP000486351">
    <property type="component" value="Unassembled WGS sequence"/>
</dbReference>
<gene>
    <name evidence="2" type="ORF">PF008_g26131</name>
</gene>
<dbReference type="AlphaFoldDB" id="A0A6G0QHX7"/>
<evidence type="ECO:0000256" key="1">
    <source>
        <dbReference type="SAM" id="MobiDB-lite"/>
    </source>
</evidence>
<accession>A0A6G0QHX7</accession>
<evidence type="ECO:0000313" key="3">
    <source>
        <dbReference type="Proteomes" id="UP000486351"/>
    </source>
</evidence>
<dbReference type="EMBL" id="QXFY01003115">
    <property type="protein sequence ID" value="KAE9288472.1"/>
    <property type="molecule type" value="Genomic_DNA"/>
</dbReference>
<reference evidence="2 3" key="1">
    <citation type="submission" date="2018-09" db="EMBL/GenBank/DDBJ databases">
        <title>Genomic investigation of the strawberry pathogen Phytophthora fragariae indicates pathogenicity is determined by transcriptional variation in three key races.</title>
        <authorList>
            <person name="Adams T.M."/>
            <person name="Armitage A.D."/>
            <person name="Sobczyk M.K."/>
            <person name="Bates H.J."/>
            <person name="Dunwell J.M."/>
            <person name="Nellist C.F."/>
            <person name="Harrison R.J."/>
        </authorList>
    </citation>
    <scope>NUCLEOTIDE SEQUENCE [LARGE SCALE GENOMIC DNA]</scope>
    <source>
        <strain evidence="2 3">NOV-77</strain>
    </source>
</reference>
<name>A0A6G0QHX7_9STRA</name>
<evidence type="ECO:0000313" key="2">
    <source>
        <dbReference type="EMBL" id="KAE9288472.1"/>
    </source>
</evidence>
<feature type="compositionally biased region" description="Acidic residues" evidence="1">
    <location>
        <begin position="35"/>
        <end position="49"/>
    </location>
</feature>
<proteinExistence type="predicted"/>
<organism evidence="2 3">
    <name type="scientific">Phytophthora fragariae</name>
    <dbReference type="NCBI Taxonomy" id="53985"/>
    <lineage>
        <taxon>Eukaryota</taxon>
        <taxon>Sar</taxon>
        <taxon>Stramenopiles</taxon>
        <taxon>Oomycota</taxon>
        <taxon>Peronosporomycetes</taxon>
        <taxon>Peronosporales</taxon>
        <taxon>Peronosporaceae</taxon>
        <taxon>Phytophthora</taxon>
    </lineage>
</organism>
<sequence length="70" mass="8205">MSTQVKEKKDFKWVNEQCMTCVLLHNFAIDYIDTDPFDTDDEEDDDILDENNARETQAGSELRDRVKESC</sequence>